<sequence length="400" mass="44194">MSGDSNRIWRRYAVFERPPKEILRPFSPLEKTLTGPGPSNCSNRVLDVLGRQVLGHLHPEICQLMDDIKAGLQYAFQTRNRLTLALSTSGHGGMEACLGNLLESGDTVLIAKCGFWGERAADMADRIGAKVEFLETEYGVAFELDDLEEALKKYRPAVMFVTHAESSTGMKQPLEDVGALVHKYDALLIVDTVGSLGGEPFFMDAWQVDAVYTGSQKVLGAPPGITPVSFSPRAESKLFGRKTKPSAFYWDMRILGDYWNCFGGERVYHHTISATLVYGLRMALTQLAEEGLYASWTRHAAAAVRFKRGLRSRGLRCYVENPRYQLSTLISIKLPDGIDDKIVAARAMKRYKVEISGGLGPTVGKILRVGLMGVNARPRTVDLVLNALDDGLKHALKPKM</sequence>
<dbReference type="FunFam" id="3.40.640.10:FF:000027">
    <property type="entry name" value="Serine--pyruvate aminotransferase, mitochondrial"/>
    <property type="match status" value="1"/>
</dbReference>
<name>A0A6P3Y3S1_DINQU</name>
<gene>
    <name evidence="13" type="primary">LOC106749699</name>
</gene>
<dbReference type="OrthoDB" id="7403325at2759"/>
<dbReference type="PANTHER" id="PTHR21152:SF40">
    <property type="entry name" value="ALANINE--GLYOXYLATE AMINOTRANSFERASE"/>
    <property type="match status" value="1"/>
</dbReference>
<keyword evidence="12" id="KW-1185">Reference proteome</keyword>
<evidence type="ECO:0000313" key="12">
    <source>
        <dbReference type="Proteomes" id="UP000515204"/>
    </source>
</evidence>
<evidence type="ECO:0000256" key="5">
    <source>
        <dbReference type="ARBA" id="ARBA00022898"/>
    </source>
</evidence>
<evidence type="ECO:0000256" key="6">
    <source>
        <dbReference type="PIRNR" id="PIRNR000524"/>
    </source>
</evidence>
<dbReference type="KEGG" id="dqu:106749699"/>
<feature type="domain" description="Aminotransferase class V" evidence="11">
    <location>
        <begin position="54"/>
        <end position="359"/>
    </location>
</feature>
<feature type="binding site" evidence="7">
    <location>
        <position position="368"/>
    </location>
    <ligand>
        <name>substrate</name>
    </ligand>
</feature>
<dbReference type="CTD" id="189"/>
<evidence type="ECO:0000256" key="3">
    <source>
        <dbReference type="ARBA" id="ARBA00022576"/>
    </source>
</evidence>
<dbReference type="InterPro" id="IPR015421">
    <property type="entry name" value="PyrdxlP-dep_Trfase_major"/>
</dbReference>
<dbReference type="PIRSF" id="PIRSF000524">
    <property type="entry name" value="SPT"/>
    <property type="match status" value="1"/>
</dbReference>
<evidence type="ECO:0000259" key="11">
    <source>
        <dbReference type="Pfam" id="PF00266"/>
    </source>
</evidence>
<dbReference type="Pfam" id="PF00266">
    <property type="entry name" value="Aminotran_5"/>
    <property type="match status" value="1"/>
</dbReference>
<dbReference type="InterPro" id="IPR020578">
    <property type="entry name" value="Aminotrans_V_PyrdxlP_BS"/>
</dbReference>
<dbReference type="Gene3D" id="3.40.640.10">
    <property type="entry name" value="Type I PLP-dependent aspartate aminotransferase-like (Major domain)"/>
    <property type="match status" value="1"/>
</dbReference>
<dbReference type="InterPro" id="IPR000192">
    <property type="entry name" value="Aminotrans_V_dom"/>
</dbReference>
<dbReference type="GeneID" id="106749699"/>
<evidence type="ECO:0000256" key="7">
    <source>
        <dbReference type="PIRSR" id="PIRSR000524-1"/>
    </source>
</evidence>
<dbReference type="EC" id="2.6.1.44" evidence="6"/>
<dbReference type="AlphaFoldDB" id="A0A6P3Y3S1"/>
<dbReference type="PANTHER" id="PTHR21152">
    <property type="entry name" value="AMINOTRANSFERASE CLASS V"/>
    <property type="match status" value="1"/>
</dbReference>
<dbReference type="InterPro" id="IPR024169">
    <property type="entry name" value="SP_NH2Trfase/AEP_transaminase"/>
</dbReference>
<evidence type="ECO:0000313" key="13">
    <source>
        <dbReference type="RefSeq" id="XP_014484882.1"/>
    </source>
</evidence>
<proteinExistence type="inferred from homology"/>
<dbReference type="GO" id="GO:0008453">
    <property type="term" value="F:alanine-glyoxylate transaminase activity"/>
    <property type="evidence" value="ECO:0007669"/>
    <property type="project" value="UniProtKB-EC"/>
</dbReference>
<dbReference type="InterPro" id="IPR015424">
    <property type="entry name" value="PyrdxlP-dep_Trfase"/>
</dbReference>
<evidence type="ECO:0000256" key="4">
    <source>
        <dbReference type="ARBA" id="ARBA00022679"/>
    </source>
</evidence>
<dbReference type="Gene3D" id="3.90.1150.10">
    <property type="entry name" value="Aspartate Aminotransferase, domain 1"/>
    <property type="match status" value="1"/>
</dbReference>
<evidence type="ECO:0000256" key="1">
    <source>
        <dbReference type="ARBA" id="ARBA00001933"/>
    </source>
</evidence>
<comment type="cofactor">
    <cofactor evidence="1 6 8 10">
        <name>pyridoxal 5'-phosphate</name>
        <dbReference type="ChEBI" id="CHEBI:597326"/>
    </cofactor>
</comment>
<dbReference type="CDD" id="cd06451">
    <property type="entry name" value="AGAT_like"/>
    <property type="match status" value="1"/>
</dbReference>
<evidence type="ECO:0000256" key="9">
    <source>
        <dbReference type="RuleBase" id="RU004075"/>
    </source>
</evidence>
<dbReference type="RefSeq" id="XP_014484882.1">
    <property type="nucleotide sequence ID" value="XM_014629396.1"/>
</dbReference>
<comment type="similarity">
    <text evidence="2 6 9">Belongs to the class-V pyridoxal-phosphate-dependent aminotransferase family.</text>
</comment>
<feature type="modified residue" description="N6-(pyridoxal phosphate)lysine" evidence="8">
    <location>
        <position position="217"/>
    </location>
</feature>
<accession>A0A6P3Y3S1</accession>
<keyword evidence="3 13" id="KW-0032">Aminotransferase</keyword>
<dbReference type="InterPro" id="IPR015422">
    <property type="entry name" value="PyrdxlP-dep_Trfase_small"/>
</dbReference>
<evidence type="ECO:0000256" key="8">
    <source>
        <dbReference type="PIRSR" id="PIRSR000524-50"/>
    </source>
</evidence>
<dbReference type="SUPFAM" id="SSF53383">
    <property type="entry name" value="PLP-dependent transferases"/>
    <property type="match status" value="1"/>
</dbReference>
<dbReference type="GO" id="GO:0004760">
    <property type="term" value="F:L-serine-pyruvate transaminase activity"/>
    <property type="evidence" value="ECO:0007669"/>
    <property type="project" value="TreeGrafter"/>
</dbReference>
<dbReference type="PROSITE" id="PS00595">
    <property type="entry name" value="AA_TRANSFER_CLASS_5"/>
    <property type="match status" value="1"/>
</dbReference>
<dbReference type="GO" id="GO:0005777">
    <property type="term" value="C:peroxisome"/>
    <property type="evidence" value="ECO:0007669"/>
    <property type="project" value="TreeGrafter"/>
</dbReference>
<evidence type="ECO:0000256" key="10">
    <source>
        <dbReference type="RuleBase" id="RU004504"/>
    </source>
</evidence>
<comment type="catalytic activity">
    <reaction evidence="6">
        <text>glyoxylate + L-alanine = glycine + pyruvate</text>
        <dbReference type="Rhea" id="RHEA:24248"/>
        <dbReference type="ChEBI" id="CHEBI:15361"/>
        <dbReference type="ChEBI" id="CHEBI:36655"/>
        <dbReference type="ChEBI" id="CHEBI:57305"/>
        <dbReference type="ChEBI" id="CHEBI:57972"/>
        <dbReference type="EC" id="2.6.1.44"/>
    </reaction>
</comment>
<keyword evidence="5 6" id="KW-0663">Pyridoxal phosphate</keyword>
<keyword evidence="4" id="KW-0808">Transferase</keyword>
<dbReference type="Proteomes" id="UP000515204">
    <property type="component" value="Unplaced"/>
</dbReference>
<dbReference type="GO" id="GO:0019265">
    <property type="term" value="P:glycine biosynthetic process, by transamination of glyoxylate"/>
    <property type="evidence" value="ECO:0007669"/>
    <property type="project" value="TreeGrafter"/>
</dbReference>
<protein>
    <recommendedName>
        <fullName evidence="6">Alanine--glyoxylate aminotransferase</fullName>
        <ecNumber evidence="6">2.6.1.44</ecNumber>
    </recommendedName>
</protein>
<organism evidence="12 13">
    <name type="scientific">Dinoponera quadriceps</name>
    <name type="common">South American ant</name>
    <dbReference type="NCBI Taxonomy" id="609295"/>
    <lineage>
        <taxon>Eukaryota</taxon>
        <taxon>Metazoa</taxon>
        <taxon>Ecdysozoa</taxon>
        <taxon>Arthropoda</taxon>
        <taxon>Hexapoda</taxon>
        <taxon>Insecta</taxon>
        <taxon>Pterygota</taxon>
        <taxon>Neoptera</taxon>
        <taxon>Endopterygota</taxon>
        <taxon>Hymenoptera</taxon>
        <taxon>Apocrita</taxon>
        <taxon>Aculeata</taxon>
        <taxon>Formicoidea</taxon>
        <taxon>Formicidae</taxon>
        <taxon>Ponerinae</taxon>
        <taxon>Ponerini</taxon>
        <taxon>Dinoponera</taxon>
    </lineage>
</organism>
<reference evidence="13" key="1">
    <citation type="submission" date="2025-08" db="UniProtKB">
        <authorList>
            <consortium name="RefSeq"/>
        </authorList>
    </citation>
    <scope>IDENTIFICATION</scope>
</reference>
<evidence type="ECO:0000256" key="2">
    <source>
        <dbReference type="ARBA" id="ARBA00009236"/>
    </source>
</evidence>